<accession>A0A3M0KP27</accession>
<evidence type="ECO:0000313" key="2">
    <source>
        <dbReference type="EMBL" id="RMC14865.1"/>
    </source>
</evidence>
<evidence type="ECO:0008006" key="4">
    <source>
        <dbReference type="Google" id="ProtNLM"/>
    </source>
</evidence>
<name>A0A3M0KP27_HIRRU</name>
<comment type="caution">
    <text evidence="2">The sequence shown here is derived from an EMBL/GenBank/DDBJ whole genome shotgun (WGS) entry which is preliminary data.</text>
</comment>
<dbReference type="AlphaFoldDB" id="A0A3M0KP27"/>
<keyword evidence="3" id="KW-1185">Reference proteome</keyword>
<gene>
    <name evidence="2" type="ORF">DUI87_07041</name>
</gene>
<organism evidence="2 3">
    <name type="scientific">Hirundo rustica rustica</name>
    <dbReference type="NCBI Taxonomy" id="333673"/>
    <lineage>
        <taxon>Eukaryota</taxon>
        <taxon>Metazoa</taxon>
        <taxon>Chordata</taxon>
        <taxon>Craniata</taxon>
        <taxon>Vertebrata</taxon>
        <taxon>Euteleostomi</taxon>
        <taxon>Archelosauria</taxon>
        <taxon>Archosauria</taxon>
        <taxon>Dinosauria</taxon>
        <taxon>Saurischia</taxon>
        <taxon>Theropoda</taxon>
        <taxon>Coelurosauria</taxon>
        <taxon>Aves</taxon>
        <taxon>Neognathae</taxon>
        <taxon>Neoaves</taxon>
        <taxon>Telluraves</taxon>
        <taxon>Australaves</taxon>
        <taxon>Passeriformes</taxon>
        <taxon>Sylvioidea</taxon>
        <taxon>Hirundinidae</taxon>
        <taxon>Hirundo</taxon>
    </lineage>
</organism>
<reference evidence="2 3" key="1">
    <citation type="submission" date="2018-07" db="EMBL/GenBank/DDBJ databases">
        <title>A high quality draft genome assembly of the barn swallow (H. rustica rustica).</title>
        <authorList>
            <person name="Formenti G."/>
            <person name="Chiara M."/>
            <person name="Poveda L."/>
            <person name="Francoijs K.-J."/>
            <person name="Bonisoli-Alquati A."/>
            <person name="Canova L."/>
            <person name="Gianfranceschi L."/>
            <person name="Horner D.S."/>
            <person name="Saino N."/>
        </authorList>
    </citation>
    <scope>NUCLEOTIDE SEQUENCE [LARGE SCALE GENOMIC DNA]</scope>
    <source>
        <strain evidence="2">Chelidonia</strain>
        <tissue evidence="2">Blood</tissue>
    </source>
</reference>
<feature type="chain" id="PRO_5018305353" description="Reverse transcriptase domain-containing protein" evidence="1">
    <location>
        <begin position="19"/>
        <end position="343"/>
    </location>
</feature>
<dbReference type="STRING" id="333673.A0A3M0KP27"/>
<keyword evidence="1" id="KW-0732">Signal</keyword>
<dbReference type="EMBL" id="QRBI01000104">
    <property type="protein sequence ID" value="RMC14865.1"/>
    <property type="molecule type" value="Genomic_DNA"/>
</dbReference>
<evidence type="ECO:0000256" key="1">
    <source>
        <dbReference type="SAM" id="SignalP"/>
    </source>
</evidence>
<dbReference type="Proteomes" id="UP000269221">
    <property type="component" value="Unassembled WGS sequence"/>
</dbReference>
<dbReference type="PANTHER" id="PTHR33332">
    <property type="entry name" value="REVERSE TRANSCRIPTASE DOMAIN-CONTAINING PROTEIN"/>
    <property type="match status" value="1"/>
</dbReference>
<sequence>MLWCVSLLISIFWGPVERGDHTRAGLLARLVTLWGPSLEQLAPEERHPKEGIHTGTLCEELQVSHGRDPTLKLGRSVRNPPEKKGAAETICDELSSIPTPCPHVLLAGDRIKNRKRCLAGILWAKHSSHELKESVHGDVYVCRVKCDPPSQMSHLQVDEGKSVNAVYLGFSKAFDTVFHSVLLEKLASHGLGRATVHWMGSVLQIILFDIFINDLDERIKGTPNQFADDTKLSGSADLLEPGKDLQRNLDRTDQLYEFQQDQVPGPFPGLQQPLAVVRAGNRRLESCPEENDLGCWSTAAEHEPEFSQVAKKANGTGPLSAVVWPAGPGQCWALVRPHLKSCV</sequence>
<evidence type="ECO:0000313" key="3">
    <source>
        <dbReference type="Proteomes" id="UP000269221"/>
    </source>
</evidence>
<feature type="signal peptide" evidence="1">
    <location>
        <begin position="1"/>
        <end position="18"/>
    </location>
</feature>
<protein>
    <recommendedName>
        <fullName evidence="4">Reverse transcriptase domain-containing protein</fullName>
    </recommendedName>
</protein>
<proteinExistence type="predicted"/>